<name>A0A482WSQ6_LAOST</name>
<dbReference type="EMBL" id="QKKF02026142">
    <property type="protein sequence ID" value="RZF36584.1"/>
    <property type="molecule type" value="Genomic_DNA"/>
</dbReference>
<evidence type="ECO:0000313" key="16">
    <source>
        <dbReference type="EMBL" id="RZF36584.1"/>
    </source>
</evidence>
<keyword evidence="15" id="KW-0812">Transmembrane</keyword>
<evidence type="ECO:0000256" key="13">
    <source>
        <dbReference type="PIRSR" id="PIRSR602401-1"/>
    </source>
</evidence>
<evidence type="ECO:0000256" key="4">
    <source>
        <dbReference type="ARBA" id="ARBA00010617"/>
    </source>
</evidence>
<keyword evidence="15" id="KW-1133">Transmembrane helix</keyword>
<protein>
    <recommendedName>
        <fullName evidence="18">Cytochrome P450</fullName>
    </recommendedName>
</protein>
<evidence type="ECO:0000256" key="2">
    <source>
        <dbReference type="ARBA" id="ARBA00004174"/>
    </source>
</evidence>
<accession>A0A482WSQ6</accession>
<dbReference type="Proteomes" id="UP000291343">
    <property type="component" value="Unassembled WGS sequence"/>
</dbReference>
<sequence>MIGLFVTVALGGLIIYLIHLYMSRAMNYWKDKGVPYLPGSPLFGNMSDLILKKFSLGELTLSVYRGLEGQKFGGYYQFHTPVLMVRDPELINNFFVKDFGNFHDRNLPISADFDLMGNSLPSPTAQRWRALRYKLTPSFTSGKLKRMFSQIVSCSDDIIEHVATLPRGEAIEVRDLMFKFTMNLIVSTAFGLQIDSHKSLEGRNKVFIEMSRRFFQPSTWQFLKFFIRMISPRLMETLGLRLNNTEMDEFFTTLVTDIVRSRQAEKQDARNNNKKREDFLQMMIDMRNRSSKQEVASNTRSNDSEERLEAEDQFLLDQLKHVPKDGKQVHDIELTDRMMTSQVFLFIAGGSETTAAVLQFALFELAHKPEVQQKVNREIDDALNGGQSFSYEAVRDMKYLENVLNETLRLHPPGAILPRFCTENYQVPGTDLVLEKGSQINVPVIGIHRDAKYFPQPEEFIPERFDGEIPKGVFFPFGGGPRICIAMRLAMLQMKIFLARLLMKYSVKLSDKTTVPLQLMSDSVMQYVKGGVWLYFEPRKVVKVCDEIEVNKV</sequence>
<proteinExistence type="inferred from homology"/>
<dbReference type="SUPFAM" id="SSF48264">
    <property type="entry name" value="Cytochrome P450"/>
    <property type="match status" value="1"/>
</dbReference>
<dbReference type="InParanoid" id="A0A482WSQ6"/>
<evidence type="ECO:0000256" key="7">
    <source>
        <dbReference type="ARBA" id="ARBA00022824"/>
    </source>
</evidence>
<keyword evidence="7" id="KW-0256">Endoplasmic reticulum</keyword>
<dbReference type="Gene3D" id="1.10.630.10">
    <property type="entry name" value="Cytochrome P450"/>
    <property type="match status" value="1"/>
</dbReference>
<dbReference type="PANTHER" id="PTHR24292">
    <property type="entry name" value="CYTOCHROME P450"/>
    <property type="match status" value="1"/>
</dbReference>
<evidence type="ECO:0000256" key="11">
    <source>
        <dbReference type="ARBA" id="ARBA00023033"/>
    </source>
</evidence>
<keyword evidence="10 13" id="KW-0408">Iron</keyword>
<keyword evidence="17" id="KW-1185">Reference proteome</keyword>
<evidence type="ECO:0000256" key="9">
    <source>
        <dbReference type="ARBA" id="ARBA00023002"/>
    </source>
</evidence>
<dbReference type="GO" id="GO:0005789">
    <property type="term" value="C:endoplasmic reticulum membrane"/>
    <property type="evidence" value="ECO:0007669"/>
    <property type="project" value="UniProtKB-SubCell"/>
</dbReference>
<keyword evidence="8" id="KW-0492">Microsome</keyword>
<dbReference type="InterPro" id="IPR001128">
    <property type="entry name" value="Cyt_P450"/>
</dbReference>
<evidence type="ECO:0000256" key="5">
    <source>
        <dbReference type="ARBA" id="ARBA00022617"/>
    </source>
</evidence>
<reference evidence="16 17" key="1">
    <citation type="journal article" date="2017" name="Gigascience">
        <title>Genome sequence of the small brown planthopper, Laodelphax striatellus.</title>
        <authorList>
            <person name="Zhu J."/>
            <person name="Jiang F."/>
            <person name="Wang X."/>
            <person name="Yang P."/>
            <person name="Bao Y."/>
            <person name="Zhao W."/>
            <person name="Wang W."/>
            <person name="Lu H."/>
            <person name="Wang Q."/>
            <person name="Cui N."/>
            <person name="Li J."/>
            <person name="Chen X."/>
            <person name="Luo L."/>
            <person name="Yu J."/>
            <person name="Kang L."/>
            <person name="Cui F."/>
        </authorList>
    </citation>
    <scope>NUCLEOTIDE SEQUENCE [LARGE SCALE GENOMIC DNA]</scope>
    <source>
        <strain evidence="16">Lst14</strain>
    </source>
</reference>
<dbReference type="InterPro" id="IPR036396">
    <property type="entry name" value="Cyt_P450_sf"/>
</dbReference>
<feature type="binding site" description="axial binding residue" evidence="13">
    <location>
        <position position="484"/>
    </location>
    <ligand>
        <name>heme</name>
        <dbReference type="ChEBI" id="CHEBI:30413"/>
    </ligand>
    <ligandPart>
        <name>Fe</name>
        <dbReference type="ChEBI" id="CHEBI:18248"/>
    </ligandPart>
</feature>
<dbReference type="CDD" id="cd11056">
    <property type="entry name" value="CYP6-like"/>
    <property type="match status" value="1"/>
</dbReference>
<evidence type="ECO:0000256" key="14">
    <source>
        <dbReference type="RuleBase" id="RU000461"/>
    </source>
</evidence>
<keyword evidence="5 13" id="KW-0349">Heme</keyword>
<dbReference type="GO" id="GO:0016705">
    <property type="term" value="F:oxidoreductase activity, acting on paired donors, with incorporation or reduction of molecular oxygen"/>
    <property type="evidence" value="ECO:0007669"/>
    <property type="project" value="InterPro"/>
</dbReference>
<evidence type="ECO:0000256" key="8">
    <source>
        <dbReference type="ARBA" id="ARBA00022848"/>
    </source>
</evidence>
<gene>
    <name evidence="16" type="ORF">LSTR_LSTR010695</name>
</gene>
<dbReference type="GO" id="GO:0005506">
    <property type="term" value="F:iron ion binding"/>
    <property type="evidence" value="ECO:0007669"/>
    <property type="project" value="InterPro"/>
</dbReference>
<evidence type="ECO:0000256" key="3">
    <source>
        <dbReference type="ARBA" id="ARBA00004406"/>
    </source>
</evidence>
<dbReference type="GO" id="GO:0004497">
    <property type="term" value="F:monooxygenase activity"/>
    <property type="evidence" value="ECO:0007669"/>
    <property type="project" value="UniProtKB-KW"/>
</dbReference>
<evidence type="ECO:0000256" key="1">
    <source>
        <dbReference type="ARBA" id="ARBA00001971"/>
    </source>
</evidence>
<dbReference type="InterPro" id="IPR002401">
    <property type="entry name" value="Cyt_P450_E_grp-I"/>
</dbReference>
<dbReference type="AlphaFoldDB" id="A0A482WSQ6"/>
<dbReference type="InterPro" id="IPR050476">
    <property type="entry name" value="Insect_CytP450_Detox"/>
</dbReference>
<evidence type="ECO:0000256" key="6">
    <source>
        <dbReference type="ARBA" id="ARBA00022723"/>
    </source>
</evidence>
<evidence type="ECO:0000256" key="12">
    <source>
        <dbReference type="ARBA" id="ARBA00023136"/>
    </source>
</evidence>
<comment type="subcellular location">
    <subcellularLocation>
        <location evidence="3">Endoplasmic reticulum membrane</location>
        <topology evidence="3">Peripheral membrane protein</topology>
    </subcellularLocation>
    <subcellularLocation>
        <location evidence="2">Microsome membrane</location>
        <topology evidence="2">Peripheral membrane protein</topology>
    </subcellularLocation>
</comment>
<keyword evidence="9 14" id="KW-0560">Oxidoreductase</keyword>
<dbReference type="PRINTS" id="PR00463">
    <property type="entry name" value="EP450I"/>
</dbReference>
<keyword evidence="11 14" id="KW-0503">Monooxygenase</keyword>
<evidence type="ECO:0008006" key="18">
    <source>
        <dbReference type="Google" id="ProtNLM"/>
    </source>
</evidence>
<organism evidence="16 17">
    <name type="scientific">Laodelphax striatellus</name>
    <name type="common">Small brown planthopper</name>
    <name type="synonym">Delphax striatella</name>
    <dbReference type="NCBI Taxonomy" id="195883"/>
    <lineage>
        <taxon>Eukaryota</taxon>
        <taxon>Metazoa</taxon>
        <taxon>Ecdysozoa</taxon>
        <taxon>Arthropoda</taxon>
        <taxon>Hexapoda</taxon>
        <taxon>Insecta</taxon>
        <taxon>Pterygota</taxon>
        <taxon>Neoptera</taxon>
        <taxon>Paraneoptera</taxon>
        <taxon>Hemiptera</taxon>
        <taxon>Auchenorrhyncha</taxon>
        <taxon>Fulgoroidea</taxon>
        <taxon>Delphacidae</taxon>
        <taxon>Criomorphinae</taxon>
        <taxon>Laodelphax</taxon>
    </lineage>
</organism>
<keyword evidence="6 13" id="KW-0479">Metal-binding</keyword>
<dbReference type="STRING" id="195883.A0A482WSQ6"/>
<dbReference type="InterPro" id="IPR017972">
    <property type="entry name" value="Cyt_P450_CS"/>
</dbReference>
<dbReference type="OrthoDB" id="6623729at2759"/>
<comment type="cofactor">
    <cofactor evidence="1 13">
        <name>heme</name>
        <dbReference type="ChEBI" id="CHEBI:30413"/>
    </cofactor>
</comment>
<comment type="caution">
    <text evidence="16">The sequence shown here is derived from an EMBL/GenBank/DDBJ whole genome shotgun (WGS) entry which is preliminary data.</text>
</comment>
<dbReference type="PROSITE" id="PS00086">
    <property type="entry name" value="CYTOCHROME_P450"/>
    <property type="match status" value="1"/>
</dbReference>
<dbReference type="SMR" id="A0A482WSQ6"/>
<dbReference type="PANTHER" id="PTHR24292:SF100">
    <property type="entry name" value="CYTOCHROME P450 6A16, ISOFORM B-RELATED"/>
    <property type="match status" value="1"/>
</dbReference>
<feature type="transmembrane region" description="Helical" evidence="15">
    <location>
        <begin position="6"/>
        <end position="22"/>
    </location>
</feature>
<dbReference type="Pfam" id="PF00067">
    <property type="entry name" value="p450"/>
    <property type="match status" value="2"/>
</dbReference>
<keyword evidence="12 15" id="KW-0472">Membrane</keyword>
<evidence type="ECO:0000313" key="17">
    <source>
        <dbReference type="Proteomes" id="UP000291343"/>
    </source>
</evidence>
<evidence type="ECO:0000256" key="15">
    <source>
        <dbReference type="SAM" id="Phobius"/>
    </source>
</evidence>
<dbReference type="PRINTS" id="PR00385">
    <property type="entry name" value="P450"/>
</dbReference>
<dbReference type="GO" id="GO:0020037">
    <property type="term" value="F:heme binding"/>
    <property type="evidence" value="ECO:0007669"/>
    <property type="project" value="InterPro"/>
</dbReference>
<evidence type="ECO:0000256" key="10">
    <source>
        <dbReference type="ARBA" id="ARBA00023004"/>
    </source>
</evidence>
<comment type="similarity">
    <text evidence="4 14">Belongs to the cytochrome P450 family.</text>
</comment>